<name>A0A9P0HDW1_NEZVI</name>
<protein>
    <submittedName>
        <fullName evidence="2">Uncharacterized protein</fullName>
    </submittedName>
</protein>
<accession>A0A9P0HDW1</accession>
<dbReference type="AlphaFoldDB" id="A0A9P0HDW1"/>
<sequence>MSRKRKRRCPRRRWLDDLRGSGKDWNNWMETASTWSGSMEPNCSSQSSPRTVLPAK</sequence>
<evidence type="ECO:0000256" key="1">
    <source>
        <dbReference type="SAM" id="MobiDB-lite"/>
    </source>
</evidence>
<gene>
    <name evidence="2" type="ORF">NEZAVI_LOCUS9255</name>
</gene>
<dbReference type="EMBL" id="OV725080">
    <property type="protein sequence ID" value="CAH1399906.1"/>
    <property type="molecule type" value="Genomic_DNA"/>
</dbReference>
<feature type="region of interest" description="Disordered" evidence="1">
    <location>
        <begin position="35"/>
        <end position="56"/>
    </location>
</feature>
<organism evidence="2 3">
    <name type="scientific">Nezara viridula</name>
    <name type="common">Southern green stink bug</name>
    <name type="synonym">Cimex viridulus</name>
    <dbReference type="NCBI Taxonomy" id="85310"/>
    <lineage>
        <taxon>Eukaryota</taxon>
        <taxon>Metazoa</taxon>
        <taxon>Ecdysozoa</taxon>
        <taxon>Arthropoda</taxon>
        <taxon>Hexapoda</taxon>
        <taxon>Insecta</taxon>
        <taxon>Pterygota</taxon>
        <taxon>Neoptera</taxon>
        <taxon>Paraneoptera</taxon>
        <taxon>Hemiptera</taxon>
        <taxon>Heteroptera</taxon>
        <taxon>Panheteroptera</taxon>
        <taxon>Pentatomomorpha</taxon>
        <taxon>Pentatomoidea</taxon>
        <taxon>Pentatomidae</taxon>
        <taxon>Pentatominae</taxon>
        <taxon>Nezara</taxon>
    </lineage>
</organism>
<dbReference type="Proteomes" id="UP001152798">
    <property type="component" value="Chromosome 4"/>
</dbReference>
<keyword evidence="3" id="KW-1185">Reference proteome</keyword>
<proteinExistence type="predicted"/>
<feature type="compositionally biased region" description="Polar residues" evidence="1">
    <location>
        <begin position="35"/>
        <end position="50"/>
    </location>
</feature>
<evidence type="ECO:0000313" key="2">
    <source>
        <dbReference type="EMBL" id="CAH1399906.1"/>
    </source>
</evidence>
<reference evidence="2" key="1">
    <citation type="submission" date="2022-01" db="EMBL/GenBank/DDBJ databases">
        <authorList>
            <person name="King R."/>
        </authorList>
    </citation>
    <scope>NUCLEOTIDE SEQUENCE</scope>
</reference>
<evidence type="ECO:0000313" key="3">
    <source>
        <dbReference type="Proteomes" id="UP001152798"/>
    </source>
</evidence>